<dbReference type="PANTHER" id="PTHR11505">
    <property type="entry name" value="L1 TRANSPOSABLE ELEMENT-RELATED"/>
    <property type="match status" value="1"/>
</dbReference>
<keyword evidence="2" id="KW-1185">Reference proteome</keyword>
<dbReference type="OrthoDB" id="10046076at2759"/>
<feature type="coiled-coil region" evidence="1">
    <location>
        <begin position="54"/>
        <end position="102"/>
    </location>
</feature>
<dbReference type="GeneID" id="109486636"/>
<dbReference type="RefSeq" id="XP_019646052.1">
    <property type="nucleotide sequence ID" value="XM_019790493.1"/>
</dbReference>
<name>A0A6P5ASJ2_BRABE</name>
<dbReference type="InterPro" id="IPR004244">
    <property type="entry name" value="Transposase_22"/>
</dbReference>
<dbReference type="Proteomes" id="UP000515135">
    <property type="component" value="Unplaced"/>
</dbReference>
<sequence length="253" mass="28408">MGLTAREKEDVIPGIVDTRIKAIIEDSIVNAFQHGGVLAAIVPSIVSAVREAVVDSIQAELAKHYEEAHQQREELEDLKMKYTNLKSEFNTLQTKVNNLEQYSRRNCVIISGIPETPGERSTDNPVLSVANDTLKCDPPFNINDIDRSHRLGKPRGDGKPRPIIVKFCSYRSKAALMRAKTSGRAALKENGIFVNENLTKANMDLLKDARSLVKMKLLNQAWSYDGKIFVKTPQDERRVLYTAIDLDAYRVPE</sequence>
<dbReference type="AlphaFoldDB" id="A0A6P5ASJ2"/>
<dbReference type="Gene3D" id="3.30.70.1820">
    <property type="entry name" value="L1 transposable element, RRM domain"/>
    <property type="match status" value="1"/>
</dbReference>
<evidence type="ECO:0000313" key="2">
    <source>
        <dbReference type="Proteomes" id="UP000515135"/>
    </source>
</evidence>
<reference evidence="3" key="1">
    <citation type="submission" date="2025-08" db="UniProtKB">
        <authorList>
            <consortium name="RefSeq"/>
        </authorList>
    </citation>
    <scope>IDENTIFICATION</scope>
    <source>
        <tissue evidence="3">Gonad</tissue>
    </source>
</reference>
<accession>A0A6P5ASJ2</accession>
<keyword evidence="1" id="KW-0175">Coiled coil</keyword>
<organism evidence="2 3">
    <name type="scientific">Branchiostoma belcheri</name>
    <name type="common">Amphioxus</name>
    <dbReference type="NCBI Taxonomy" id="7741"/>
    <lineage>
        <taxon>Eukaryota</taxon>
        <taxon>Metazoa</taxon>
        <taxon>Chordata</taxon>
        <taxon>Cephalochordata</taxon>
        <taxon>Leptocardii</taxon>
        <taxon>Amphioxiformes</taxon>
        <taxon>Branchiostomatidae</taxon>
        <taxon>Branchiostoma</taxon>
    </lineage>
</organism>
<dbReference type="KEGG" id="bbel:109486636"/>
<proteinExistence type="predicted"/>
<gene>
    <name evidence="3" type="primary">LOC109486636</name>
</gene>
<protein>
    <submittedName>
        <fullName evidence="3">Uncharacterized protein LOC109486636</fullName>
    </submittedName>
</protein>
<evidence type="ECO:0000313" key="3">
    <source>
        <dbReference type="RefSeq" id="XP_019646052.1"/>
    </source>
</evidence>
<evidence type="ECO:0000256" key="1">
    <source>
        <dbReference type="SAM" id="Coils"/>
    </source>
</evidence>